<evidence type="ECO:0000256" key="4">
    <source>
        <dbReference type="ARBA" id="ARBA00023163"/>
    </source>
</evidence>
<keyword evidence="1" id="KW-0479">Metal-binding</keyword>
<evidence type="ECO:0000313" key="10">
    <source>
        <dbReference type="EMBL" id="KAG8625248.1"/>
    </source>
</evidence>
<gene>
    <name evidence="10" type="ORF">KVT40_006999</name>
</gene>
<evidence type="ECO:0000256" key="3">
    <source>
        <dbReference type="ARBA" id="ARBA00023015"/>
    </source>
</evidence>
<dbReference type="InterPro" id="IPR036864">
    <property type="entry name" value="Zn2-C6_fun-type_DNA-bd_sf"/>
</dbReference>
<organism evidence="10 11">
    <name type="scientific">Elsinoe batatas</name>
    <dbReference type="NCBI Taxonomy" id="2601811"/>
    <lineage>
        <taxon>Eukaryota</taxon>
        <taxon>Fungi</taxon>
        <taxon>Dikarya</taxon>
        <taxon>Ascomycota</taxon>
        <taxon>Pezizomycotina</taxon>
        <taxon>Dothideomycetes</taxon>
        <taxon>Dothideomycetidae</taxon>
        <taxon>Myriangiales</taxon>
        <taxon>Elsinoaceae</taxon>
        <taxon>Elsinoe</taxon>
    </lineage>
</organism>
<proteinExistence type="predicted"/>
<dbReference type="InterPro" id="IPR036236">
    <property type="entry name" value="Znf_C2H2_sf"/>
</dbReference>
<dbReference type="InterPro" id="IPR001138">
    <property type="entry name" value="Zn2Cys6_DnaBD"/>
</dbReference>
<evidence type="ECO:0000256" key="7">
    <source>
        <dbReference type="SAM" id="MobiDB-lite"/>
    </source>
</evidence>
<evidence type="ECO:0000313" key="11">
    <source>
        <dbReference type="Proteomes" id="UP000809789"/>
    </source>
</evidence>
<evidence type="ECO:0000256" key="1">
    <source>
        <dbReference type="ARBA" id="ARBA00022723"/>
    </source>
</evidence>
<dbReference type="GO" id="GO:0000981">
    <property type="term" value="F:DNA-binding transcription factor activity, RNA polymerase II-specific"/>
    <property type="evidence" value="ECO:0007669"/>
    <property type="project" value="InterPro"/>
</dbReference>
<dbReference type="PANTHER" id="PTHR47660">
    <property type="entry name" value="TRANSCRIPTION FACTOR WITH C2H2 AND ZN(2)-CYS(6) DNA BINDING DOMAIN (EUROFUNG)-RELATED-RELATED"/>
    <property type="match status" value="1"/>
</dbReference>
<dbReference type="CDD" id="cd12148">
    <property type="entry name" value="fungal_TF_MHR"/>
    <property type="match status" value="1"/>
</dbReference>
<evidence type="ECO:0000259" key="9">
    <source>
        <dbReference type="PROSITE" id="PS50157"/>
    </source>
</evidence>
<dbReference type="Pfam" id="PF00096">
    <property type="entry name" value="zf-C2H2"/>
    <property type="match status" value="1"/>
</dbReference>
<evidence type="ECO:0008006" key="12">
    <source>
        <dbReference type="Google" id="ProtNLM"/>
    </source>
</evidence>
<evidence type="ECO:0000256" key="2">
    <source>
        <dbReference type="ARBA" id="ARBA00022833"/>
    </source>
</evidence>
<dbReference type="Proteomes" id="UP000809789">
    <property type="component" value="Unassembled WGS sequence"/>
</dbReference>
<keyword evidence="4" id="KW-0804">Transcription</keyword>
<dbReference type="PROSITE" id="PS00463">
    <property type="entry name" value="ZN2_CY6_FUNGAL_1"/>
    <property type="match status" value="1"/>
</dbReference>
<keyword evidence="2" id="KW-0862">Zinc</keyword>
<dbReference type="OrthoDB" id="654211at2759"/>
<evidence type="ECO:0000259" key="8">
    <source>
        <dbReference type="PROSITE" id="PS50048"/>
    </source>
</evidence>
<dbReference type="AlphaFoldDB" id="A0A8K0KZ52"/>
<dbReference type="SMART" id="SM00355">
    <property type="entry name" value="ZnF_C2H2"/>
    <property type="match status" value="2"/>
</dbReference>
<feature type="domain" description="Zn(2)-C6 fungal-type" evidence="8">
    <location>
        <begin position="74"/>
        <end position="103"/>
    </location>
</feature>
<feature type="region of interest" description="Disordered" evidence="7">
    <location>
        <begin position="778"/>
        <end position="797"/>
    </location>
</feature>
<reference evidence="10" key="1">
    <citation type="submission" date="2021-07" db="EMBL/GenBank/DDBJ databases">
        <title>Elsinoe batatas strain:CRI-CJ2 Genome sequencing and assembly.</title>
        <authorList>
            <person name="Huang L."/>
        </authorList>
    </citation>
    <scope>NUCLEOTIDE SEQUENCE</scope>
    <source>
        <strain evidence="10">CRI-CJ2</strain>
    </source>
</reference>
<keyword evidence="6" id="KW-0863">Zinc-finger</keyword>
<dbReference type="SUPFAM" id="SSF57701">
    <property type="entry name" value="Zn2/Cys6 DNA-binding domain"/>
    <property type="match status" value="1"/>
</dbReference>
<dbReference type="PROSITE" id="PS50157">
    <property type="entry name" value="ZINC_FINGER_C2H2_2"/>
    <property type="match status" value="1"/>
</dbReference>
<dbReference type="EMBL" id="JAESVG020000008">
    <property type="protein sequence ID" value="KAG8625248.1"/>
    <property type="molecule type" value="Genomic_DNA"/>
</dbReference>
<dbReference type="CDD" id="cd00067">
    <property type="entry name" value="GAL4"/>
    <property type="match status" value="1"/>
</dbReference>
<dbReference type="PROSITE" id="PS00028">
    <property type="entry name" value="ZINC_FINGER_C2H2_1"/>
    <property type="match status" value="1"/>
</dbReference>
<keyword evidence="5" id="KW-0539">Nucleus</keyword>
<dbReference type="PANTHER" id="PTHR47660:SF3">
    <property type="entry name" value="FINGER DOMAIN PROTEIN, PUTATIVE (AFU_ORTHOLOGUE AFUA_4G03310)-RELATED"/>
    <property type="match status" value="1"/>
</dbReference>
<dbReference type="Gene3D" id="4.10.240.10">
    <property type="entry name" value="Zn(2)-C6 fungal-type DNA-binding domain"/>
    <property type="match status" value="1"/>
</dbReference>
<keyword evidence="11" id="KW-1185">Reference proteome</keyword>
<evidence type="ECO:0000256" key="5">
    <source>
        <dbReference type="ARBA" id="ARBA00023242"/>
    </source>
</evidence>
<protein>
    <recommendedName>
        <fullName evidence="12">Zn(2)-C6 fungal-type domain-containing protein</fullName>
    </recommendedName>
</protein>
<dbReference type="GO" id="GO:0008270">
    <property type="term" value="F:zinc ion binding"/>
    <property type="evidence" value="ECO:0007669"/>
    <property type="project" value="UniProtKB-KW"/>
</dbReference>
<dbReference type="InterPro" id="IPR013087">
    <property type="entry name" value="Znf_C2H2_type"/>
</dbReference>
<sequence length="907" mass="100997">MSSPRPSFSCLDCPRTFARPEHLRRHQQQHRNKRHASSICGKRFHRSDVLNRHRAAVHNARPVTSSDLDRLPRACRQCASARVRCTKESICSRCADRGLECEYPLAFSVSRDEDCMAVAPHTSDAGTTSPAANDMAPIVHDQDGYSAPSDDHQDHHMFPLVVPTYHEDTYQAGPQPLPEAVQPVPGPLSGGWHDQDFGDFLTTDMNWLPANLDADLTFNFFDIQSPSFFDQPVSAMLPQHSTSTSETLMNAVATTSDSVQETSTLVTDQTHTPDSSGALYATSSDGARAPFGMPASPNTSRARPRRTLALDGSPTNLGDHFYSFPPSTELEEARISEMLYTTIKQAFGRLCLTPAPGYELFRTADFPSKQHLEYLLMLYNDKLAQQIPLRFTKVVGQVDGAELIMAMAGVGAMQAEHPPLAACARPMLELCRRATHAGLEKYATCTPPVNFLQALILLQIGLLYGSNLYSIIYALDRHATLVRLGRRLHLLEDTISYDSTQQTSRSEDEARLGYMIWLLDSMIESHFHQPSLLTLEDAHALLPTETQIGAAFTPVSLQRSVLRLFTHRQFDRSTGRFGQLLILHGVRSEVKAVERFSKRVLSSWTLTQGNPSTTGSRDRADDIQNTQYRDWLPSEAAVAKWRNAARDCMDILHWQADSVIAVNFGKEHDTVFHLHFARIALLVPLQEIECLVSTFGNSISALLPHVTVRPQGRRIYEQDILYWVRRDEHKARLSILHVGALLWYVRRFSYNAFYEARSVYLSILALWAYSTYTAGASSGPTSGVPGDQTQPADISTTGCSRTSMHNLAASPSQSLVVQVTEDEGLSFVRLHRPVDDEMAQIWVRTGQPNKMTDLISGVGDINARQAPLRILALGEKLLAGYAQTWQGASYQAQVLERLSAVISNFYS</sequence>
<comment type="caution">
    <text evidence="10">The sequence shown here is derived from an EMBL/GenBank/DDBJ whole genome shotgun (WGS) entry which is preliminary data.</text>
</comment>
<evidence type="ECO:0000256" key="6">
    <source>
        <dbReference type="PROSITE-ProRule" id="PRU00042"/>
    </source>
</evidence>
<accession>A0A8K0KZ52</accession>
<name>A0A8K0KZ52_9PEZI</name>
<dbReference type="Gene3D" id="3.30.160.60">
    <property type="entry name" value="Classic Zinc Finger"/>
    <property type="match status" value="1"/>
</dbReference>
<feature type="domain" description="C2H2-type" evidence="9">
    <location>
        <begin position="8"/>
        <end position="35"/>
    </location>
</feature>
<dbReference type="SMART" id="SM00066">
    <property type="entry name" value="GAL4"/>
    <property type="match status" value="1"/>
</dbReference>
<keyword evidence="3" id="KW-0805">Transcription regulation</keyword>
<dbReference type="PROSITE" id="PS50048">
    <property type="entry name" value="ZN2_CY6_FUNGAL_2"/>
    <property type="match status" value="1"/>
</dbReference>
<dbReference type="SUPFAM" id="SSF57667">
    <property type="entry name" value="beta-beta-alpha zinc fingers"/>
    <property type="match status" value="1"/>
</dbReference>